<dbReference type="InterPro" id="IPR046166">
    <property type="entry name" value="DUF6168"/>
</dbReference>
<proteinExistence type="predicted"/>
<keyword evidence="1" id="KW-0472">Membrane</keyword>
<evidence type="ECO:0000313" key="2">
    <source>
        <dbReference type="EMBL" id="MCO5724254.1"/>
    </source>
</evidence>
<feature type="transmembrane region" description="Helical" evidence="1">
    <location>
        <begin position="105"/>
        <end position="126"/>
    </location>
</feature>
<reference evidence="2 3" key="1">
    <citation type="submission" date="2022-06" db="EMBL/GenBank/DDBJ databases">
        <authorList>
            <person name="Xuan X."/>
        </authorList>
    </citation>
    <scope>NUCLEOTIDE SEQUENCE [LARGE SCALE GENOMIC DNA]</scope>
    <source>
        <strain evidence="2 3">2V75</strain>
    </source>
</reference>
<feature type="transmembrane region" description="Helical" evidence="1">
    <location>
        <begin position="72"/>
        <end position="93"/>
    </location>
</feature>
<keyword evidence="1" id="KW-0812">Transmembrane</keyword>
<dbReference type="EMBL" id="JAMXIB010000003">
    <property type="protein sequence ID" value="MCO5724254.1"/>
    <property type="molecule type" value="Genomic_DNA"/>
</dbReference>
<accession>A0ABT1AWF6</accession>
<comment type="caution">
    <text evidence="2">The sequence shown here is derived from an EMBL/GenBank/DDBJ whole genome shotgun (WGS) entry which is preliminary data.</text>
</comment>
<sequence>MKNRGFLLRYLGVLLGVLGISLAVHAWFRTANGDAWHGDMLVSSYAVNLLLAFAIIWGIFALRHRMKAQIGFLFMGGSFLKFLLFFLLFYPAFTSDGDISRAEFGSFFVPYALALFLETGFASLLLRNLEKEAPLRDAPEEPKNKV</sequence>
<feature type="transmembrane region" description="Helical" evidence="1">
    <location>
        <begin position="7"/>
        <end position="28"/>
    </location>
</feature>
<evidence type="ECO:0000256" key="1">
    <source>
        <dbReference type="SAM" id="Phobius"/>
    </source>
</evidence>
<gene>
    <name evidence="2" type="ORF">NG653_05270</name>
</gene>
<name>A0ABT1AWF6_9FLAO</name>
<organism evidence="2 3">
    <name type="scientific">Robiginitalea marina</name>
    <dbReference type="NCBI Taxonomy" id="2954105"/>
    <lineage>
        <taxon>Bacteria</taxon>
        <taxon>Pseudomonadati</taxon>
        <taxon>Bacteroidota</taxon>
        <taxon>Flavobacteriia</taxon>
        <taxon>Flavobacteriales</taxon>
        <taxon>Flavobacteriaceae</taxon>
        <taxon>Robiginitalea</taxon>
    </lineage>
</organism>
<keyword evidence="3" id="KW-1185">Reference proteome</keyword>
<keyword evidence="1" id="KW-1133">Transmembrane helix</keyword>
<feature type="transmembrane region" description="Helical" evidence="1">
    <location>
        <begin position="40"/>
        <end position="60"/>
    </location>
</feature>
<dbReference type="Pfam" id="PF19665">
    <property type="entry name" value="DUF6168"/>
    <property type="match status" value="1"/>
</dbReference>
<dbReference type="RefSeq" id="WP_252740635.1">
    <property type="nucleotide sequence ID" value="NZ_JAMXIB010000003.1"/>
</dbReference>
<dbReference type="Proteomes" id="UP001206312">
    <property type="component" value="Unassembled WGS sequence"/>
</dbReference>
<protein>
    <submittedName>
        <fullName evidence="2">DUF6168 family protein</fullName>
    </submittedName>
</protein>
<evidence type="ECO:0000313" key="3">
    <source>
        <dbReference type="Proteomes" id="UP001206312"/>
    </source>
</evidence>